<feature type="domain" description="Reverse transcriptase zinc-binding" evidence="1">
    <location>
        <begin position="225"/>
        <end position="309"/>
    </location>
</feature>
<keyword evidence="3" id="KW-1185">Reference proteome</keyword>
<sequence length="429" mass="48971">MGSLPERYLVIPLVQGRVSKATVAPLIDRIRSRATGWSGKMLSFQSRVILIQSILTSLPIFNMAIYKWPMAAIKEGEIIIRNFLWSGDPAKKKLLTVKWDTSKVLKQRRSSHSIQKKSSIWTGLKEAIVSVKANSKWIIGSGKDIDFWRDYWGSDVAITEILDINPDIWKHCKAKLSQIIHQNTWAAPPEIVEFLATLGIDLKNITLNNSDKDIRVWKHCSHGNFSVQSAYHQISSHRPKVWWFKYINNKAILPRIASFTWKVCNNVLATEDNLRKRGLNMASRCSLCRCNLETSDHLFWHCPMSIQTWDWMASLFCIQAGFSNLQSSLEFCTQLSSYIADIWKAAVLKLIYFLWRARNDAFLEGITFSPNDIKRKICFAVKDAAGLSGNCMANNCLELQIVAAWESPQKPDLCPEFRAVLGLFPGFRK</sequence>
<dbReference type="InterPro" id="IPR026960">
    <property type="entry name" value="RVT-Znf"/>
</dbReference>
<dbReference type="AlphaFoldDB" id="A0A7J7MNQ5"/>
<protein>
    <recommendedName>
        <fullName evidence="1">Reverse transcriptase zinc-binding domain-containing protein</fullName>
    </recommendedName>
</protein>
<dbReference type="PANTHER" id="PTHR33116">
    <property type="entry name" value="REVERSE TRANSCRIPTASE ZINC-BINDING DOMAIN-CONTAINING PROTEIN-RELATED-RELATED"/>
    <property type="match status" value="1"/>
</dbReference>
<dbReference type="Proteomes" id="UP000541444">
    <property type="component" value="Unassembled WGS sequence"/>
</dbReference>
<name>A0A7J7MNQ5_9MAGN</name>
<organism evidence="2 3">
    <name type="scientific">Kingdonia uniflora</name>
    <dbReference type="NCBI Taxonomy" id="39325"/>
    <lineage>
        <taxon>Eukaryota</taxon>
        <taxon>Viridiplantae</taxon>
        <taxon>Streptophyta</taxon>
        <taxon>Embryophyta</taxon>
        <taxon>Tracheophyta</taxon>
        <taxon>Spermatophyta</taxon>
        <taxon>Magnoliopsida</taxon>
        <taxon>Ranunculales</taxon>
        <taxon>Circaeasteraceae</taxon>
        <taxon>Kingdonia</taxon>
    </lineage>
</organism>
<evidence type="ECO:0000259" key="1">
    <source>
        <dbReference type="Pfam" id="PF13966"/>
    </source>
</evidence>
<dbReference type="Pfam" id="PF13966">
    <property type="entry name" value="zf-RVT"/>
    <property type="match status" value="1"/>
</dbReference>
<reference evidence="2 3" key="1">
    <citation type="journal article" date="2020" name="IScience">
        <title>Genome Sequencing of the Endangered Kingdonia uniflora (Circaeasteraceae, Ranunculales) Reveals Potential Mechanisms of Evolutionary Specialization.</title>
        <authorList>
            <person name="Sun Y."/>
            <person name="Deng T."/>
            <person name="Zhang A."/>
            <person name="Moore M.J."/>
            <person name="Landis J.B."/>
            <person name="Lin N."/>
            <person name="Zhang H."/>
            <person name="Zhang X."/>
            <person name="Huang J."/>
            <person name="Zhang X."/>
            <person name="Sun H."/>
            <person name="Wang H."/>
        </authorList>
    </citation>
    <scope>NUCLEOTIDE SEQUENCE [LARGE SCALE GENOMIC DNA]</scope>
    <source>
        <strain evidence="2">TB1705</strain>
        <tissue evidence="2">Leaf</tissue>
    </source>
</reference>
<dbReference type="OrthoDB" id="1109891at2759"/>
<gene>
    <name evidence="2" type="ORF">GIB67_011334</name>
</gene>
<comment type="caution">
    <text evidence="2">The sequence shown here is derived from an EMBL/GenBank/DDBJ whole genome shotgun (WGS) entry which is preliminary data.</text>
</comment>
<evidence type="ECO:0000313" key="3">
    <source>
        <dbReference type="Proteomes" id="UP000541444"/>
    </source>
</evidence>
<dbReference type="EMBL" id="JACGCM010001329">
    <property type="protein sequence ID" value="KAF6156533.1"/>
    <property type="molecule type" value="Genomic_DNA"/>
</dbReference>
<evidence type="ECO:0000313" key="2">
    <source>
        <dbReference type="EMBL" id="KAF6156533.1"/>
    </source>
</evidence>
<dbReference type="PANTHER" id="PTHR33116:SF78">
    <property type="entry name" value="OS12G0587133 PROTEIN"/>
    <property type="match status" value="1"/>
</dbReference>
<proteinExistence type="predicted"/>
<accession>A0A7J7MNQ5</accession>